<proteinExistence type="predicted"/>
<accession>A0A0A6VP99</accession>
<protein>
    <submittedName>
        <fullName evidence="1">Uncharacterized protein</fullName>
    </submittedName>
</protein>
<comment type="caution">
    <text evidence="1">The sequence shown here is derived from an EMBL/GenBank/DDBJ whole genome shotgun (WGS) entry which is preliminary data.</text>
</comment>
<keyword evidence="2" id="KW-1185">Reference proteome</keyword>
<dbReference type="Proteomes" id="UP000030466">
    <property type="component" value="Unassembled WGS sequence"/>
</dbReference>
<evidence type="ECO:0000313" key="2">
    <source>
        <dbReference type="Proteomes" id="UP000030466"/>
    </source>
</evidence>
<reference evidence="1 2" key="1">
    <citation type="journal article" date="2003" name="Int. J. Syst. Evol. Microbiol.">
        <title>Kocuria polaris sp. nov., an orange-pigmented psychrophilic bacterium isolated from an Antarctic cyanobacterial mat sample.</title>
        <authorList>
            <person name="Reddy G.S."/>
            <person name="Prakash J.S."/>
            <person name="Prabahar V."/>
            <person name="Matsumoto G.I."/>
            <person name="Stackebrandt E."/>
            <person name="Shivaji S."/>
        </authorList>
    </citation>
    <scope>NUCLEOTIDE SEQUENCE [LARGE SCALE GENOMIC DNA]</scope>
    <source>
        <strain evidence="1 2">CMS 76or</strain>
    </source>
</reference>
<name>A0A0A6VP99_KOCRO</name>
<evidence type="ECO:0000313" key="1">
    <source>
        <dbReference type="EMBL" id="KHD96860.1"/>
    </source>
</evidence>
<sequence>MLEAAPPAVASSYARIQLAVDSYGEDLTVDASPTPTPAPTRAPAAEPRFDDLALQEALEQIRMWLTDTCQNRR</sequence>
<organism evidence="1 2">
    <name type="scientific">Kocuria rosea subsp. polaris</name>
    <dbReference type="NCBI Taxonomy" id="136273"/>
    <lineage>
        <taxon>Bacteria</taxon>
        <taxon>Bacillati</taxon>
        <taxon>Actinomycetota</taxon>
        <taxon>Actinomycetes</taxon>
        <taxon>Micrococcales</taxon>
        <taxon>Micrococcaceae</taxon>
        <taxon>Kocuria</taxon>
    </lineage>
</organism>
<gene>
    <name evidence="1" type="ORF">GY22_13570</name>
</gene>
<dbReference type="EMBL" id="JSUH01000012">
    <property type="protein sequence ID" value="KHD96860.1"/>
    <property type="molecule type" value="Genomic_DNA"/>
</dbReference>
<dbReference type="AlphaFoldDB" id="A0A0A6VP99"/>